<feature type="domain" description="DUF676" evidence="1">
    <location>
        <begin position="28"/>
        <end position="98"/>
    </location>
</feature>
<dbReference type="EMBL" id="UYYB01019503">
    <property type="protein sequence ID" value="VDM71246.1"/>
    <property type="molecule type" value="Genomic_DNA"/>
</dbReference>
<evidence type="ECO:0000313" key="2">
    <source>
        <dbReference type="EMBL" id="VDM71246.1"/>
    </source>
</evidence>
<sequence length="104" mass="11690">MVNTRGYLLSEQALSRQCSDIRNAHAQITHLVVFVHGLEGTCEDLSSYRNVFRIIAGDIPGFFYLLSASNHSKTWSDIDDMAGNLLSEVQSYIAKFSEPPVRIR</sequence>
<dbReference type="InterPro" id="IPR007751">
    <property type="entry name" value="DUF676_lipase-like"/>
</dbReference>
<dbReference type="InterPro" id="IPR044294">
    <property type="entry name" value="Lipase-like"/>
</dbReference>
<dbReference type="PANTHER" id="PTHR12482">
    <property type="entry name" value="LIPASE ROG1-RELATED-RELATED"/>
    <property type="match status" value="1"/>
</dbReference>
<reference evidence="2 3" key="1">
    <citation type="submission" date="2018-11" db="EMBL/GenBank/DDBJ databases">
        <authorList>
            <consortium name="Pathogen Informatics"/>
        </authorList>
    </citation>
    <scope>NUCLEOTIDE SEQUENCE [LARGE SCALE GENOMIC DNA]</scope>
</reference>
<gene>
    <name evidence="2" type="ORF">SVUK_LOCUS6244</name>
</gene>
<dbReference type="OrthoDB" id="273452at2759"/>
<dbReference type="Proteomes" id="UP000270094">
    <property type="component" value="Unassembled WGS sequence"/>
</dbReference>
<name>A0A3P7IMS0_STRVU</name>
<keyword evidence="3" id="KW-1185">Reference proteome</keyword>
<organism evidence="2 3">
    <name type="scientific">Strongylus vulgaris</name>
    <name type="common">Blood worm</name>
    <dbReference type="NCBI Taxonomy" id="40348"/>
    <lineage>
        <taxon>Eukaryota</taxon>
        <taxon>Metazoa</taxon>
        <taxon>Ecdysozoa</taxon>
        <taxon>Nematoda</taxon>
        <taxon>Chromadorea</taxon>
        <taxon>Rhabditida</taxon>
        <taxon>Rhabditina</taxon>
        <taxon>Rhabditomorpha</taxon>
        <taxon>Strongyloidea</taxon>
        <taxon>Strongylidae</taxon>
        <taxon>Strongylus</taxon>
    </lineage>
</organism>
<evidence type="ECO:0000259" key="1">
    <source>
        <dbReference type="Pfam" id="PF05057"/>
    </source>
</evidence>
<protein>
    <recommendedName>
        <fullName evidence="1">DUF676 domain-containing protein</fullName>
    </recommendedName>
</protein>
<proteinExistence type="predicted"/>
<evidence type="ECO:0000313" key="3">
    <source>
        <dbReference type="Proteomes" id="UP000270094"/>
    </source>
</evidence>
<dbReference type="AlphaFoldDB" id="A0A3P7IMS0"/>
<dbReference type="PANTHER" id="PTHR12482:SF5">
    <property type="entry name" value="DUF676 DOMAIN-CONTAINING PROTEIN"/>
    <property type="match status" value="1"/>
</dbReference>
<accession>A0A3P7IMS0</accession>
<dbReference type="Pfam" id="PF05057">
    <property type="entry name" value="DUF676"/>
    <property type="match status" value="1"/>
</dbReference>